<proteinExistence type="predicted"/>
<dbReference type="EMBL" id="GGEC01092820">
    <property type="protein sequence ID" value="MBX73304.1"/>
    <property type="molecule type" value="Transcribed_RNA"/>
</dbReference>
<evidence type="ECO:0000313" key="2">
    <source>
        <dbReference type="EMBL" id="MBX73304.1"/>
    </source>
</evidence>
<feature type="region of interest" description="Disordered" evidence="1">
    <location>
        <begin position="1"/>
        <end position="24"/>
    </location>
</feature>
<protein>
    <submittedName>
        <fullName evidence="2">Uncharacterized protein</fullName>
    </submittedName>
</protein>
<reference evidence="2" key="1">
    <citation type="submission" date="2018-02" db="EMBL/GenBank/DDBJ databases">
        <title>Rhizophora mucronata_Transcriptome.</title>
        <authorList>
            <person name="Meera S.P."/>
            <person name="Sreeshan A."/>
            <person name="Augustine A."/>
        </authorList>
    </citation>
    <scope>NUCLEOTIDE SEQUENCE</scope>
    <source>
        <tissue evidence="2">Leaf</tissue>
    </source>
</reference>
<feature type="compositionally biased region" description="Basic and acidic residues" evidence="1">
    <location>
        <begin position="13"/>
        <end position="24"/>
    </location>
</feature>
<feature type="compositionally biased region" description="Basic residues" evidence="1">
    <location>
        <begin position="1"/>
        <end position="12"/>
    </location>
</feature>
<evidence type="ECO:0000256" key="1">
    <source>
        <dbReference type="SAM" id="MobiDB-lite"/>
    </source>
</evidence>
<accession>A0A2P2R2F3</accession>
<name>A0A2P2R2F3_RHIMU</name>
<dbReference type="AlphaFoldDB" id="A0A2P2R2F3"/>
<sequence>MTHQQSHHRHMTWNKDRLKENGVK</sequence>
<organism evidence="2">
    <name type="scientific">Rhizophora mucronata</name>
    <name type="common">Asiatic mangrove</name>
    <dbReference type="NCBI Taxonomy" id="61149"/>
    <lineage>
        <taxon>Eukaryota</taxon>
        <taxon>Viridiplantae</taxon>
        <taxon>Streptophyta</taxon>
        <taxon>Embryophyta</taxon>
        <taxon>Tracheophyta</taxon>
        <taxon>Spermatophyta</taxon>
        <taxon>Magnoliopsida</taxon>
        <taxon>eudicotyledons</taxon>
        <taxon>Gunneridae</taxon>
        <taxon>Pentapetalae</taxon>
        <taxon>rosids</taxon>
        <taxon>fabids</taxon>
        <taxon>Malpighiales</taxon>
        <taxon>Rhizophoraceae</taxon>
        <taxon>Rhizophora</taxon>
    </lineage>
</organism>